<evidence type="ECO:0000313" key="1">
    <source>
        <dbReference type="EMBL" id="MDN5205051.1"/>
    </source>
</evidence>
<organism evidence="1 2">
    <name type="scientific">Splendidivirga corallicola</name>
    <dbReference type="NCBI Taxonomy" id="3051826"/>
    <lineage>
        <taxon>Bacteria</taxon>
        <taxon>Pseudomonadati</taxon>
        <taxon>Bacteroidota</taxon>
        <taxon>Cytophagia</taxon>
        <taxon>Cytophagales</taxon>
        <taxon>Splendidivirgaceae</taxon>
        <taxon>Splendidivirga</taxon>
    </lineage>
</organism>
<reference evidence="1" key="1">
    <citation type="submission" date="2023-06" db="EMBL/GenBank/DDBJ databases">
        <title>Genomic of Parafulvivirga corallium.</title>
        <authorList>
            <person name="Wang G."/>
        </authorList>
    </citation>
    <scope>NUCLEOTIDE SEQUENCE</scope>
    <source>
        <strain evidence="1">BMA10</strain>
    </source>
</reference>
<keyword evidence="2" id="KW-1185">Reference proteome</keyword>
<dbReference type="EMBL" id="JAUJEA010000014">
    <property type="protein sequence ID" value="MDN5205051.1"/>
    <property type="molecule type" value="Genomic_DNA"/>
</dbReference>
<protein>
    <submittedName>
        <fullName evidence="1">Uncharacterized protein</fullName>
    </submittedName>
</protein>
<name>A0ABT8KW85_9BACT</name>
<gene>
    <name evidence="1" type="ORF">QQ008_26920</name>
</gene>
<dbReference type="Proteomes" id="UP001172082">
    <property type="component" value="Unassembled WGS sequence"/>
</dbReference>
<proteinExistence type="predicted"/>
<accession>A0ABT8KW85</accession>
<evidence type="ECO:0000313" key="2">
    <source>
        <dbReference type="Proteomes" id="UP001172082"/>
    </source>
</evidence>
<comment type="caution">
    <text evidence="1">The sequence shown here is derived from an EMBL/GenBank/DDBJ whole genome shotgun (WGS) entry which is preliminary data.</text>
</comment>
<sequence length="51" mass="5779">MRKGSMKGRIKQKPVEHINFIQNVYLNIQGLEPLNFQAITDQAENLGSNPP</sequence>